<comment type="caution">
    <text evidence="1">The sequence shown here is derived from an EMBL/GenBank/DDBJ whole genome shotgun (WGS) entry which is preliminary data.</text>
</comment>
<gene>
    <name evidence="1" type="ORF">ACFPYI_00310</name>
</gene>
<accession>A0ABD5RGQ7</accession>
<dbReference type="EMBL" id="JBHSQH010000001">
    <property type="protein sequence ID" value="MFC5969761.1"/>
    <property type="molecule type" value="Genomic_DNA"/>
</dbReference>
<evidence type="ECO:0000313" key="2">
    <source>
        <dbReference type="Proteomes" id="UP001596099"/>
    </source>
</evidence>
<dbReference type="AlphaFoldDB" id="A0ABD5RGQ7"/>
<name>A0ABD5RGQ7_9EURY</name>
<protein>
    <recommendedName>
        <fullName evidence="3">Transcription factor zinc-finger domain-containing protein</fullName>
    </recommendedName>
</protein>
<evidence type="ECO:0008006" key="3">
    <source>
        <dbReference type="Google" id="ProtNLM"/>
    </source>
</evidence>
<organism evidence="1 2">
    <name type="scientific">Halomarina salina</name>
    <dbReference type="NCBI Taxonomy" id="1872699"/>
    <lineage>
        <taxon>Archaea</taxon>
        <taxon>Methanobacteriati</taxon>
        <taxon>Methanobacteriota</taxon>
        <taxon>Stenosarchaea group</taxon>
        <taxon>Halobacteria</taxon>
        <taxon>Halobacteriales</taxon>
        <taxon>Natronomonadaceae</taxon>
        <taxon>Halomarina</taxon>
    </lineage>
</organism>
<evidence type="ECO:0000313" key="1">
    <source>
        <dbReference type="EMBL" id="MFC5969761.1"/>
    </source>
</evidence>
<keyword evidence="2" id="KW-1185">Reference proteome</keyword>
<proteinExistence type="predicted"/>
<reference evidence="1 2" key="1">
    <citation type="journal article" date="2019" name="Int. J. Syst. Evol. Microbiol.">
        <title>The Global Catalogue of Microorganisms (GCM) 10K type strain sequencing project: providing services to taxonomists for standard genome sequencing and annotation.</title>
        <authorList>
            <consortium name="The Broad Institute Genomics Platform"/>
            <consortium name="The Broad Institute Genome Sequencing Center for Infectious Disease"/>
            <person name="Wu L."/>
            <person name="Ma J."/>
        </authorList>
    </citation>
    <scope>NUCLEOTIDE SEQUENCE [LARGE SCALE GENOMIC DNA]</scope>
    <source>
        <strain evidence="1 2">CGMCC 1.12543</strain>
    </source>
</reference>
<sequence length="55" mass="6319">MDCPRCEATLDTYTLYGKEAVTCERCGYLGVSVEHRSEPKEIESWQSALDRFNTE</sequence>
<dbReference type="RefSeq" id="WP_247418087.1">
    <property type="nucleotide sequence ID" value="NZ_JALLGW010000001.1"/>
</dbReference>
<dbReference type="Proteomes" id="UP001596099">
    <property type="component" value="Unassembled WGS sequence"/>
</dbReference>